<feature type="active site" evidence="10 11">
    <location>
        <position position="174"/>
    </location>
</feature>
<evidence type="ECO:0000256" key="7">
    <source>
        <dbReference type="ARBA" id="ARBA00023239"/>
    </source>
</evidence>
<dbReference type="GO" id="GO:0005737">
    <property type="term" value="C:cytoplasm"/>
    <property type="evidence" value="ECO:0007669"/>
    <property type="project" value="UniProtKB-SubCell"/>
</dbReference>
<organism evidence="13">
    <name type="scientific">Archaeoglobus fulgidus</name>
    <dbReference type="NCBI Taxonomy" id="2234"/>
    <lineage>
        <taxon>Archaea</taxon>
        <taxon>Methanobacteriati</taxon>
        <taxon>Methanobacteriota</taxon>
        <taxon>Archaeoglobi</taxon>
        <taxon>Archaeoglobales</taxon>
        <taxon>Archaeoglobaceae</taxon>
        <taxon>Archaeoglobus</taxon>
    </lineage>
</organism>
<dbReference type="PANTHER" id="PTHR42701">
    <property type="entry name" value="IMIDAZOLE GLYCEROL PHOSPHATE SYNTHASE SUBUNIT HISH"/>
    <property type="match status" value="1"/>
</dbReference>
<evidence type="ECO:0000256" key="1">
    <source>
        <dbReference type="ARBA" id="ARBA00005091"/>
    </source>
</evidence>
<dbReference type="NCBIfam" id="TIGR01855">
    <property type="entry name" value="IMP_synth_hisH"/>
    <property type="match status" value="1"/>
</dbReference>
<comment type="caution">
    <text evidence="13">The sequence shown here is derived from an EMBL/GenBank/DDBJ whole genome shotgun (WGS) entry which is preliminary data.</text>
</comment>
<feature type="domain" description="Glutamine amidotransferase" evidence="12">
    <location>
        <begin position="5"/>
        <end position="190"/>
    </location>
</feature>
<dbReference type="UniPathway" id="UPA00031">
    <property type="reaction ID" value="UER00010"/>
</dbReference>
<evidence type="ECO:0000256" key="9">
    <source>
        <dbReference type="ARBA" id="ARBA00049534"/>
    </source>
</evidence>
<proteinExistence type="inferred from homology"/>
<dbReference type="CDD" id="cd01748">
    <property type="entry name" value="GATase1_IGP_Synthase"/>
    <property type="match status" value="1"/>
</dbReference>
<keyword evidence="4 10" id="KW-0378">Hydrolase</keyword>
<dbReference type="GO" id="GO:0004359">
    <property type="term" value="F:glutaminase activity"/>
    <property type="evidence" value="ECO:0007669"/>
    <property type="project" value="UniProtKB-EC"/>
</dbReference>
<evidence type="ECO:0000256" key="8">
    <source>
        <dbReference type="ARBA" id="ARBA00047838"/>
    </source>
</evidence>
<keyword evidence="10" id="KW-0963">Cytoplasm</keyword>
<dbReference type="InterPro" id="IPR029062">
    <property type="entry name" value="Class_I_gatase-like"/>
</dbReference>
<dbReference type="GO" id="GO:0016829">
    <property type="term" value="F:lyase activity"/>
    <property type="evidence" value="ECO:0007669"/>
    <property type="project" value="UniProtKB-KW"/>
</dbReference>
<keyword evidence="3 10" id="KW-0028">Amino-acid biosynthesis</keyword>
<dbReference type="PANTHER" id="PTHR42701:SF1">
    <property type="entry name" value="IMIDAZOLE GLYCEROL PHOSPHATE SYNTHASE SUBUNIT HISH"/>
    <property type="match status" value="1"/>
</dbReference>
<dbReference type="InterPro" id="IPR017926">
    <property type="entry name" value="GATASE"/>
</dbReference>
<evidence type="ECO:0000256" key="5">
    <source>
        <dbReference type="ARBA" id="ARBA00022962"/>
    </source>
</evidence>
<protein>
    <recommendedName>
        <fullName evidence="10">Imidazole glycerol phosphate synthase subunit HisH</fullName>
        <ecNumber evidence="10">4.3.2.10</ecNumber>
    </recommendedName>
    <alternativeName>
        <fullName evidence="10">IGP synthase glutaminase subunit</fullName>
        <ecNumber evidence="10">3.5.1.2</ecNumber>
    </alternativeName>
    <alternativeName>
        <fullName evidence="10">IGP synthase subunit HisH</fullName>
    </alternativeName>
    <alternativeName>
        <fullName evidence="10">ImGP synthase subunit HisH</fullName>
        <shortName evidence="10">IGPS subunit HisH</shortName>
    </alternativeName>
</protein>
<evidence type="ECO:0000313" key="13">
    <source>
        <dbReference type="EMBL" id="HEH35920.1"/>
    </source>
</evidence>
<dbReference type="Pfam" id="PF00117">
    <property type="entry name" value="GATase"/>
    <property type="match status" value="1"/>
</dbReference>
<sequence length="195" mass="21550">MIAIVNYGVGNLKSILKAVEAVGGNARVTFDLDVIKKASGIILPGVGAFKTAIYKIKPIWKEFPEIPKLGICLGMQLFATRSYEDGVHEGLNVIPGEVVRFPPSVGKIPHMGWNEVRIRRKSELLEGIEDGSMVYFVHSYYLMTDERFVTAETDYGITFPSAVEAGNCYGVQFHPEKSGNIGLRILENFLRIAKA</sequence>
<gene>
    <name evidence="10 13" type="primary">hisH</name>
    <name evidence="13" type="ORF">ENP88_07280</name>
</gene>
<dbReference type="EC" id="3.5.1.2" evidence="10"/>
<comment type="catalytic activity">
    <reaction evidence="9 10">
        <text>L-glutamine + H2O = L-glutamate + NH4(+)</text>
        <dbReference type="Rhea" id="RHEA:15889"/>
        <dbReference type="ChEBI" id="CHEBI:15377"/>
        <dbReference type="ChEBI" id="CHEBI:28938"/>
        <dbReference type="ChEBI" id="CHEBI:29985"/>
        <dbReference type="ChEBI" id="CHEBI:58359"/>
        <dbReference type="EC" id="3.5.1.2"/>
    </reaction>
</comment>
<keyword evidence="5 10" id="KW-0315">Glutamine amidotransferase</keyword>
<dbReference type="Gene3D" id="3.40.50.880">
    <property type="match status" value="1"/>
</dbReference>
<dbReference type="GO" id="GO:0000105">
    <property type="term" value="P:L-histidine biosynthetic process"/>
    <property type="evidence" value="ECO:0007669"/>
    <property type="project" value="UniProtKB-UniRule"/>
</dbReference>
<dbReference type="InterPro" id="IPR010139">
    <property type="entry name" value="Imidazole-glycPsynth_HisH"/>
</dbReference>
<evidence type="ECO:0000256" key="2">
    <source>
        <dbReference type="ARBA" id="ARBA00011152"/>
    </source>
</evidence>
<dbReference type="GO" id="GO:0000107">
    <property type="term" value="F:imidazoleglycerol-phosphate synthase activity"/>
    <property type="evidence" value="ECO:0007669"/>
    <property type="project" value="UniProtKB-UniRule"/>
</dbReference>
<accession>A0A7J2TJZ5</accession>
<evidence type="ECO:0000256" key="10">
    <source>
        <dbReference type="HAMAP-Rule" id="MF_00278"/>
    </source>
</evidence>
<name>A0A7J2TJZ5_ARCFL</name>
<comment type="function">
    <text evidence="10">IGPS catalyzes the conversion of PRFAR and glutamine to IGP, AICAR and glutamate. The HisH subunit catalyzes the hydrolysis of glutamine to glutamate and ammonia as part of the synthesis of IGP and AICAR. The resulting ammonia molecule is channeled to the active site of HisF.</text>
</comment>
<evidence type="ECO:0000256" key="4">
    <source>
        <dbReference type="ARBA" id="ARBA00022801"/>
    </source>
</evidence>
<comment type="catalytic activity">
    <reaction evidence="8 10">
        <text>5-[(5-phospho-1-deoxy-D-ribulos-1-ylimino)methylamino]-1-(5-phospho-beta-D-ribosyl)imidazole-4-carboxamide + L-glutamine = D-erythro-1-(imidazol-4-yl)glycerol 3-phosphate + 5-amino-1-(5-phospho-beta-D-ribosyl)imidazole-4-carboxamide + L-glutamate + H(+)</text>
        <dbReference type="Rhea" id="RHEA:24793"/>
        <dbReference type="ChEBI" id="CHEBI:15378"/>
        <dbReference type="ChEBI" id="CHEBI:29985"/>
        <dbReference type="ChEBI" id="CHEBI:58278"/>
        <dbReference type="ChEBI" id="CHEBI:58359"/>
        <dbReference type="ChEBI" id="CHEBI:58475"/>
        <dbReference type="ChEBI" id="CHEBI:58525"/>
        <dbReference type="EC" id="4.3.2.10"/>
    </reaction>
</comment>
<evidence type="ECO:0000256" key="3">
    <source>
        <dbReference type="ARBA" id="ARBA00022605"/>
    </source>
</evidence>
<comment type="subunit">
    <text evidence="2 10">Heterodimer of HisH and HisF.</text>
</comment>
<dbReference type="AlphaFoldDB" id="A0A7J2TJZ5"/>
<dbReference type="PROSITE" id="PS51273">
    <property type="entry name" value="GATASE_TYPE_1"/>
    <property type="match status" value="1"/>
</dbReference>
<dbReference type="EMBL" id="DSLA01000112">
    <property type="protein sequence ID" value="HEH35920.1"/>
    <property type="molecule type" value="Genomic_DNA"/>
</dbReference>
<dbReference type="HAMAP" id="MF_00278">
    <property type="entry name" value="HisH"/>
    <property type="match status" value="1"/>
</dbReference>
<dbReference type="PIRSF" id="PIRSF000495">
    <property type="entry name" value="Amidotransf_hisH"/>
    <property type="match status" value="1"/>
</dbReference>
<feature type="active site" description="Nucleophile" evidence="10 11">
    <location>
        <position position="72"/>
    </location>
</feature>
<evidence type="ECO:0000256" key="11">
    <source>
        <dbReference type="PIRSR" id="PIRSR000495-1"/>
    </source>
</evidence>
<comment type="pathway">
    <text evidence="1 10">Amino-acid biosynthesis; L-histidine biosynthesis; L-histidine from 5-phospho-alpha-D-ribose 1-diphosphate: step 5/9.</text>
</comment>
<evidence type="ECO:0000259" key="12">
    <source>
        <dbReference type="Pfam" id="PF00117"/>
    </source>
</evidence>
<keyword evidence="7 10" id="KW-0456">Lyase</keyword>
<evidence type="ECO:0000256" key="6">
    <source>
        <dbReference type="ARBA" id="ARBA00023102"/>
    </source>
</evidence>
<dbReference type="EC" id="4.3.2.10" evidence="10"/>
<keyword evidence="6 10" id="KW-0368">Histidine biosynthesis</keyword>
<reference evidence="13" key="1">
    <citation type="journal article" date="2020" name="mSystems">
        <title>Genome- and Community-Level Interaction Insights into Carbon Utilization and Element Cycling Functions of Hydrothermarchaeota in Hydrothermal Sediment.</title>
        <authorList>
            <person name="Zhou Z."/>
            <person name="Liu Y."/>
            <person name="Xu W."/>
            <person name="Pan J."/>
            <person name="Luo Z.H."/>
            <person name="Li M."/>
        </authorList>
    </citation>
    <scope>NUCLEOTIDE SEQUENCE [LARGE SCALE GENOMIC DNA]</scope>
    <source>
        <strain evidence="13">SpSt-26</strain>
    </source>
</reference>
<feature type="active site" evidence="10 11">
    <location>
        <position position="176"/>
    </location>
</feature>
<dbReference type="SUPFAM" id="SSF52317">
    <property type="entry name" value="Class I glutamine amidotransferase-like"/>
    <property type="match status" value="1"/>
</dbReference>
<comment type="subcellular location">
    <subcellularLocation>
        <location evidence="10">Cytoplasm</location>
    </subcellularLocation>
</comment>